<dbReference type="Proteomes" id="UP000694620">
    <property type="component" value="Chromosome 1"/>
</dbReference>
<reference evidence="13" key="3">
    <citation type="submission" date="2025-09" db="UniProtKB">
        <authorList>
            <consortium name="Ensembl"/>
        </authorList>
    </citation>
    <scope>IDENTIFICATION</scope>
</reference>
<dbReference type="Ensembl" id="ENSECRT00000005055.1">
    <property type="protein sequence ID" value="ENSECRP00000004972.1"/>
    <property type="gene ID" value="ENSECRG00000003371.1"/>
</dbReference>
<evidence type="ECO:0000256" key="6">
    <source>
        <dbReference type="ARBA" id="ARBA00022833"/>
    </source>
</evidence>
<comment type="subcellular location">
    <subcellularLocation>
        <location evidence="1">Nucleus</location>
    </subcellularLocation>
</comment>
<dbReference type="Gene3D" id="3.30.160.60">
    <property type="entry name" value="Classic Zinc Finger"/>
    <property type="match status" value="7"/>
</dbReference>
<evidence type="ECO:0000256" key="3">
    <source>
        <dbReference type="ARBA" id="ARBA00022723"/>
    </source>
</evidence>
<evidence type="ECO:0000256" key="9">
    <source>
        <dbReference type="ARBA" id="ARBA00023163"/>
    </source>
</evidence>
<keyword evidence="7" id="KW-0805">Transcription regulation</keyword>
<dbReference type="FunFam" id="3.30.160.60:FF:000188">
    <property type="entry name" value="Zinc finger protein 787"/>
    <property type="match status" value="1"/>
</dbReference>
<keyword evidence="4" id="KW-0677">Repeat</keyword>
<keyword evidence="9" id="KW-0804">Transcription</keyword>
<dbReference type="PROSITE" id="PS00028">
    <property type="entry name" value="ZINC_FINGER_C2H2_1"/>
    <property type="match status" value="7"/>
</dbReference>
<feature type="domain" description="C2H2-type" evidence="12">
    <location>
        <begin position="364"/>
        <end position="391"/>
    </location>
</feature>
<keyword evidence="3" id="KW-0479">Metal-binding</keyword>
<organism evidence="13 14">
    <name type="scientific">Erpetoichthys calabaricus</name>
    <name type="common">Rope fish</name>
    <name type="synonym">Calamoichthys calabaricus</name>
    <dbReference type="NCBI Taxonomy" id="27687"/>
    <lineage>
        <taxon>Eukaryota</taxon>
        <taxon>Metazoa</taxon>
        <taxon>Chordata</taxon>
        <taxon>Craniata</taxon>
        <taxon>Vertebrata</taxon>
        <taxon>Euteleostomi</taxon>
        <taxon>Actinopterygii</taxon>
        <taxon>Polypteriformes</taxon>
        <taxon>Polypteridae</taxon>
        <taxon>Erpetoichthys</taxon>
    </lineage>
</organism>
<dbReference type="GO" id="GO:0008270">
    <property type="term" value="F:zinc ion binding"/>
    <property type="evidence" value="ECO:0007669"/>
    <property type="project" value="UniProtKB-KW"/>
</dbReference>
<keyword evidence="10" id="KW-0539">Nucleus</keyword>
<dbReference type="Pfam" id="PF00096">
    <property type="entry name" value="zf-C2H2"/>
    <property type="match status" value="7"/>
</dbReference>
<keyword evidence="5 11" id="KW-0863">Zinc-finger</keyword>
<comment type="similarity">
    <text evidence="2">Belongs to the krueppel C2H2-type zinc-finger protein family.</text>
</comment>
<gene>
    <name evidence="13" type="primary">LOC114664564</name>
</gene>
<dbReference type="SMART" id="SM00355">
    <property type="entry name" value="ZnF_C2H2"/>
    <property type="match status" value="7"/>
</dbReference>
<dbReference type="SUPFAM" id="SSF57667">
    <property type="entry name" value="beta-beta-alpha zinc fingers"/>
    <property type="match status" value="4"/>
</dbReference>
<dbReference type="InterPro" id="IPR036236">
    <property type="entry name" value="Znf_C2H2_sf"/>
</dbReference>
<dbReference type="FunFam" id="3.30.160.60:FF:000634">
    <property type="entry name" value="Zinc finger X-chromosomal protein"/>
    <property type="match status" value="1"/>
</dbReference>
<feature type="domain" description="C2H2-type" evidence="12">
    <location>
        <begin position="420"/>
        <end position="447"/>
    </location>
</feature>
<name>A0A8C4RMY8_ERPCA</name>
<dbReference type="GO" id="GO:0005634">
    <property type="term" value="C:nucleus"/>
    <property type="evidence" value="ECO:0007669"/>
    <property type="project" value="UniProtKB-SubCell"/>
</dbReference>
<evidence type="ECO:0000256" key="8">
    <source>
        <dbReference type="ARBA" id="ARBA00023125"/>
    </source>
</evidence>
<feature type="domain" description="C2H2-type" evidence="12">
    <location>
        <begin position="308"/>
        <end position="335"/>
    </location>
</feature>
<dbReference type="GO" id="GO:0000978">
    <property type="term" value="F:RNA polymerase II cis-regulatory region sequence-specific DNA binding"/>
    <property type="evidence" value="ECO:0007669"/>
    <property type="project" value="TreeGrafter"/>
</dbReference>
<dbReference type="FunFam" id="3.30.160.60:FF:000340">
    <property type="entry name" value="zinc finger protein 473 isoform X1"/>
    <property type="match status" value="1"/>
</dbReference>
<dbReference type="PANTHER" id="PTHR23235">
    <property type="entry name" value="KRUEPPEL-LIKE TRANSCRIPTION FACTOR"/>
    <property type="match status" value="1"/>
</dbReference>
<evidence type="ECO:0000313" key="14">
    <source>
        <dbReference type="Proteomes" id="UP000694620"/>
    </source>
</evidence>
<evidence type="ECO:0000313" key="13">
    <source>
        <dbReference type="Ensembl" id="ENSECRP00000004972.1"/>
    </source>
</evidence>
<evidence type="ECO:0000256" key="4">
    <source>
        <dbReference type="ARBA" id="ARBA00022737"/>
    </source>
</evidence>
<evidence type="ECO:0000256" key="2">
    <source>
        <dbReference type="ARBA" id="ARBA00006991"/>
    </source>
</evidence>
<dbReference type="GO" id="GO:0000981">
    <property type="term" value="F:DNA-binding transcription factor activity, RNA polymerase II-specific"/>
    <property type="evidence" value="ECO:0007669"/>
    <property type="project" value="TreeGrafter"/>
</dbReference>
<sequence>MRVKEEDNTSFNVVKYEMKEMYRAAQIPLEKEYKCEEGVAKEGENTTLKADLHSVNTMENRNLDIKEEDFEWEFVNFKEDSEQIPDSTAMQKYVVLDRIKEEDIKLEPELCPDMPVSGMSSTTNGSCPLQAHSMYVKSESSEFDISENATCSSHSGKDLQDSAISSFSQTAPQKQHDENMKKLTFDSDSVIPAPFNYISVHVVDLVKSNAFNTNPQVQNQVALHIYQASGKSMDSKLNCNDNQQSHMRLNPYCCSECNKEFSNPRSLRNHKLIHIGKKPHCCSECGKQFSQKSYLQRHTRIHTGEIPYSCSECGKRFFSIRELQIHMRIHTGEKPHRCPECGKHFSQMINLKRHSRIHSGEKPHCCSQCDKRFSFVSSLNNHVRIHTGEKPYCCYECGRRFSQIGNLKKHTMIHTGEKPFACSECGKQFSGNDSLQKHTKIHAGAMTAN</sequence>
<dbReference type="FunFam" id="3.30.160.60:FF:001155">
    <property type="entry name" value="Zinc finger 30C"/>
    <property type="match status" value="1"/>
</dbReference>
<proteinExistence type="inferred from homology"/>
<dbReference type="FunFam" id="3.30.160.60:FF:000912">
    <property type="entry name" value="Zinc finger protein 660"/>
    <property type="match status" value="1"/>
</dbReference>
<keyword evidence="14" id="KW-1185">Reference proteome</keyword>
<evidence type="ECO:0000256" key="1">
    <source>
        <dbReference type="ARBA" id="ARBA00004123"/>
    </source>
</evidence>
<evidence type="ECO:0000259" key="12">
    <source>
        <dbReference type="PROSITE" id="PS50157"/>
    </source>
</evidence>
<dbReference type="AlphaFoldDB" id="A0A8C4RMY8"/>
<evidence type="ECO:0000256" key="11">
    <source>
        <dbReference type="PROSITE-ProRule" id="PRU00042"/>
    </source>
</evidence>
<dbReference type="PANTHER" id="PTHR23235:SF142">
    <property type="entry name" value="ZINC FINGER PROTEIN 384"/>
    <property type="match status" value="1"/>
</dbReference>
<feature type="domain" description="C2H2-type" evidence="12">
    <location>
        <begin position="392"/>
        <end position="419"/>
    </location>
</feature>
<reference evidence="13" key="1">
    <citation type="submission" date="2021-06" db="EMBL/GenBank/DDBJ databases">
        <authorList>
            <consortium name="Wellcome Sanger Institute Data Sharing"/>
        </authorList>
    </citation>
    <scope>NUCLEOTIDE SEQUENCE [LARGE SCALE GENOMIC DNA]</scope>
</reference>
<dbReference type="FunFam" id="3.30.160.60:FF:002343">
    <property type="entry name" value="Zinc finger protein 33A"/>
    <property type="match status" value="2"/>
</dbReference>
<feature type="domain" description="C2H2-type" evidence="12">
    <location>
        <begin position="280"/>
        <end position="307"/>
    </location>
</feature>
<evidence type="ECO:0000256" key="5">
    <source>
        <dbReference type="ARBA" id="ARBA00022771"/>
    </source>
</evidence>
<reference evidence="13" key="2">
    <citation type="submission" date="2025-08" db="UniProtKB">
        <authorList>
            <consortium name="Ensembl"/>
        </authorList>
    </citation>
    <scope>IDENTIFICATION</scope>
</reference>
<dbReference type="InterPro" id="IPR013087">
    <property type="entry name" value="Znf_C2H2_type"/>
</dbReference>
<evidence type="ECO:0000256" key="7">
    <source>
        <dbReference type="ARBA" id="ARBA00023015"/>
    </source>
</evidence>
<feature type="domain" description="C2H2-type" evidence="12">
    <location>
        <begin position="252"/>
        <end position="279"/>
    </location>
</feature>
<keyword evidence="6" id="KW-0862">Zinc</keyword>
<dbReference type="PROSITE" id="PS50157">
    <property type="entry name" value="ZINC_FINGER_C2H2_2"/>
    <property type="match status" value="7"/>
</dbReference>
<feature type="domain" description="C2H2-type" evidence="12">
    <location>
        <begin position="336"/>
        <end position="363"/>
    </location>
</feature>
<protein>
    <submittedName>
        <fullName evidence="13">Zinc finger protein 184-like</fullName>
    </submittedName>
</protein>
<dbReference type="GeneTree" id="ENSGT00940000154715"/>
<accession>A0A8C4RMY8</accession>
<evidence type="ECO:0000256" key="10">
    <source>
        <dbReference type="ARBA" id="ARBA00023242"/>
    </source>
</evidence>
<keyword evidence="8" id="KW-0238">DNA-binding</keyword>